<proteinExistence type="predicted"/>
<dbReference type="Proteomes" id="UP000239874">
    <property type="component" value="Unassembled WGS sequence"/>
</dbReference>
<sequence>MAATNRQCGRCSRPAADNLTLCQTCGDAVVADLLSVPALWVDLQITRAGLGKVTAHRAGGRPAETPLPIRTAARGPKMPGNLFTARPAMQGDTVLAALGNTVSTWARLLAEHLAVDIPIGAPALVQLAANNRARRRLPENSTGHEPNRTTAVIEHRLAKGKRIRTVRTSRADADMLTEPVTVVEQAAVWLACHPLEVRQLAAAAELADDISQTLNRVRHIVDRPREPRPIGPCPDCKVELREFADDRGNLPTFTKCSACKTMHVVENVMRKSLDDLRDRLLTVAEIVRVTHDFGSPVARATIYRWSDDRLIEPRGWMHADKTYGTRITDHQIQRGDPQVFRLGDVLDVAADDEEGNAA</sequence>
<accession>A0A2S6ACR3</accession>
<gene>
    <name evidence="2" type="ORF">C5E45_32905</name>
</gene>
<evidence type="ECO:0000256" key="1">
    <source>
        <dbReference type="SAM" id="MobiDB-lite"/>
    </source>
</evidence>
<dbReference type="EMBL" id="PSZC01000039">
    <property type="protein sequence ID" value="PPJ31892.1"/>
    <property type="molecule type" value="Genomic_DNA"/>
</dbReference>
<evidence type="ECO:0000313" key="3">
    <source>
        <dbReference type="Proteomes" id="UP000239874"/>
    </source>
</evidence>
<organism evidence="2 3">
    <name type="scientific">Nocardia nova</name>
    <dbReference type="NCBI Taxonomy" id="37330"/>
    <lineage>
        <taxon>Bacteria</taxon>
        <taxon>Bacillati</taxon>
        <taxon>Actinomycetota</taxon>
        <taxon>Actinomycetes</taxon>
        <taxon>Mycobacteriales</taxon>
        <taxon>Nocardiaceae</taxon>
        <taxon>Nocardia</taxon>
    </lineage>
</organism>
<name>A0A2S6ACR3_9NOCA</name>
<comment type="caution">
    <text evidence="2">The sequence shown here is derived from an EMBL/GenBank/DDBJ whole genome shotgun (WGS) entry which is preliminary data.</text>
</comment>
<reference evidence="2 3" key="1">
    <citation type="submission" date="2018-02" db="EMBL/GenBank/DDBJ databases">
        <title>8 Nocardia nova and 1 Nocardia cyriacigeorgica strain used for evolution to TMP-SMX.</title>
        <authorList>
            <person name="Mehta H."/>
            <person name="Weng J."/>
            <person name="Shamoo Y."/>
        </authorList>
    </citation>
    <scope>NUCLEOTIDE SEQUENCE [LARGE SCALE GENOMIC DNA]</scope>
    <source>
        <strain evidence="2 3">MDA3139</strain>
    </source>
</reference>
<dbReference type="RefSeq" id="WP_104380696.1">
    <property type="nucleotide sequence ID" value="NZ_PSZC01000039.1"/>
</dbReference>
<dbReference type="AlphaFoldDB" id="A0A2S6ACR3"/>
<protein>
    <submittedName>
        <fullName evidence="2">Uncharacterized protein</fullName>
    </submittedName>
</protein>
<evidence type="ECO:0000313" key="2">
    <source>
        <dbReference type="EMBL" id="PPJ31892.1"/>
    </source>
</evidence>
<feature type="region of interest" description="Disordered" evidence="1">
    <location>
        <begin position="55"/>
        <end position="77"/>
    </location>
</feature>